<dbReference type="CDD" id="cd01789">
    <property type="entry name" value="Ubl_TBCB"/>
    <property type="match status" value="1"/>
</dbReference>
<dbReference type="PROSITE" id="PS50245">
    <property type="entry name" value="CAP_GLY_2"/>
    <property type="match status" value="1"/>
</dbReference>
<dbReference type="EMBL" id="JARGDH010000002">
    <property type="protein sequence ID" value="KAL0275452.1"/>
    <property type="molecule type" value="Genomic_DNA"/>
</dbReference>
<dbReference type="PANTHER" id="PTHR18916">
    <property type="entry name" value="DYNACTIN 1-RELATED MICROTUBULE-BINDING"/>
    <property type="match status" value="1"/>
</dbReference>
<name>A0AAW2I1F1_9NEOP</name>
<dbReference type="InterPro" id="IPR000938">
    <property type="entry name" value="CAP-Gly_domain"/>
</dbReference>
<dbReference type="GO" id="GO:0005829">
    <property type="term" value="C:cytosol"/>
    <property type="evidence" value="ECO:0007669"/>
    <property type="project" value="UniProtKB-ARBA"/>
</dbReference>
<dbReference type="SUPFAM" id="SSF74924">
    <property type="entry name" value="Cap-Gly domain"/>
    <property type="match status" value="1"/>
</dbReference>
<dbReference type="SUPFAM" id="SSF54236">
    <property type="entry name" value="Ubiquitin-like"/>
    <property type="match status" value="1"/>
</dbReference>
<keyword evidence="2" id="KW-0963">Cytoplasm</keyword>
<dbReference type="Pfam" id="PF01302">
    <property type="entry name" value="CAP_GLY"/>
    <property type="match status" value="1"/>
</dbReference>
<accession>A0AAW2I1F1</accession>
<sequence length="245" mass="27868">MGDTFRVVTSDFVNLVITTSGDSYACQRRFPKSITIAELKGKMELQTGASAATMSLELYDKENVLVAKLNNDGALLGSYHIDNDMRLHVIDKFILRNEFENVSQVEKYDIPKEEYDKREDTVKSFLQRNKLGKYNEEEMAAREEARKKAIEEQIETAKKFKAGDRCEISVPGQPKRRGTIKYVGELNGKSGWWVGVHYDEPLGKHNGTVDGKTYFVCPDKYGAFVKPTYVEVGDFPEENDLDEEI</sequence>
<protein>
    <recommendedName>
        <fullName evidence="5">CAP-Gly domain-containing protein</fullName>
    </recommendedName>
</protein>
<dbReference type="FunFam" id="2.30.30.190:FF:000013">
    <property type="entry name" value="Tubulin-folding cofactor B"/>
    <property type="match status" value="1"/>
</dbReference>
<dbReference type="Pfam" id="PF14560">
    <property type="entry name" value="Ubiquitin_2"/>
    <property type="match status" value="1"/>
</dbReference>
<dbReference type="GO" id="GO:0031122">
    <property type="term" value="P:cytoplasmic microtubule organization"/>
    <property type="evidence" value="ECO:0007669"/>
    <property type="project" value="TreeGrafter"/>
</dbReference>
<dbReference type="InterPro" id="IPR029071">
    <property type="entry name" value="Ubiquitin-like_domsf"/>
</dbReference>
<evidence type="ECO:0000256" key="2">
    <source>
        <dbReference type="ARBA" id="ARBA00022490"/>
    </source>
</evidence>
<reference evidence="6" key="1">
    <citation type="journal article" date="2024" name="Gigascience">
        <title>Chromosome-level genome of the poultry shaft louse Menopon gallinae provides insight into the host-switching and adaptive evolution of parasitic lice.</title>
        <authorList>
            <person name="Xu Y."/>
            <person name="Ma L."/>
            <person name="Liu S."/>
            <person name="Liang Y."/>
            <person name="Liu Q."/>
            <person name="He Z."/>
            <person name="Tian L."/>
            <person name="Duan Y."/>
            <person name="Cai W."/>
            <person name="Li H."/>
            <person name="Song F."/>
        </authorList>
    </citation>
    <scope>NUCLEOTIDE SEQUENCE</scope>
    <source>
        <strain evidence="6">Cailab_2023a</strain>
    </source>
</reference>
<proteinExistence type="inferred from homology"/>
<dbReference type="GO" id="GO:0051010">
    <property type="term" value="F:microtubule plus-end binding"/>
    <property type="evidence" value="ECO:0007669"/>
    <property type="project" value="TreeGrafter"/>
</dbReference>
<dbReference type="Gene3D" id="3.10.20.90">
    <property type="entry name" value="Phosphatidylinositol 3-kinase Catalytic Subunit, Chain A, domain 1"/>
    <property type="match status" value="1"/>
</dbReference>
<organism evidence="6">
    <name type="scientific">Menopon gallinae</name>
    <name type="common">poultry shaft louse</name>
    <dbReference type="NCBI Taxonomy" id="328185"/>
    <lineage>
        <taxon>Eukaryota</taxon>
        <taxon>Metazoa</taxon>
        <taxon>Ecdysozoa</taxon>
        <taxon>Arthropoda</taxon>
        <taxon>Hexapoda</taxon>
        <taxon>Insecta</taxon>
        <taxon>Pterygota</taxon>
        <taxon>Neoptera</taxon>
        <taxon>Paraneoptera</taxon>
        <taxon>Psocodea</taxon>
        <taxon>Troctomorpha</taxon>
        <taxon>Phthiraptera</taxon>
        <taxon>Amblycera</taxon>
        <taxon>Menoponidae</taxon>
        <taxon>Menopon</taxon>
    </lineage>
</organism>
<dbReference type="SMART" id="SM01052">
    <property type="entry name" value="CAP_GLY"/>
    <property type="match status" value="1"/>
</dbReference>
<dbReference type="InterPro" id="IPR000626">
    <property type="entry name" value="Ubiquitin-like_dom"/>
</dbReference>
<dbReference type="GO" id="GO:0007021">
    <property type="term" value="P:tubulin complex assembly"/>
    <property type="evidence" value="ECO:0007669"/>
    <property type="project" value="InterPro"/>
</dbReference>
<evidence type="ECO:0000313" key="6">
    <source>
        <dbReference type="EMBL" id="KAL0275452.1"/>
    </source>
</evidence>
<comment type="subcellular location">
    <subcellularLocation>
        <location evidence="1">Cytoplasm</location>
    </subcellularLocation>
</comment>
<feature type="domain" description="CAP-Gly" evidence="5">
    <location>
        <begin position="184"/>
        <end position="226"/>
    </location>
</feature>
<dbReference type="GO" id="GO:0005634">
    <property type="term" value="C:nucleus"/>
    <property type="evidence" value="ECO:0007669"/>
    <property type="project" value="TreeGrafter"/>
</dbReference>
<dbReference type="Gene3D" id="2.30.30.190">
    <property type="entry name" value="CAP Gly-rich-like domain"/>
    <property type="match status" value="1"/>
</dbReference>
<dbReference type="InterPro" id="IPR036859">
    <property type="entry name" value="CAP-Gly_dom_sf"/>
</dbReference>
<evidence type="ECO:0000256" key="3">
    <source>
        <dbReference type="ARBA" id="ARBA00023186"/>
    </source>
</evidence>
<dbReference type="PANTHER" id="PTHR18916:SF85">
    <property type="entry name" value="TUBULIN-FOLDING COFACTOR B"/>
    <property type="match status" value="1"/>
</dbReference>
<dbReference type="GO" id="GO:0007023">
    <property type="term" value="P:post-chaperonin tubulin folding pathway"/>
    <property type="evidence" value="ECO:0007669"/>
    <property type="project" value="InterPro"/>
</dbReference>
<keyword evidence="3" id="KW-0143">Chaperone</keyword>
<evidence type="ECO:0000256" key="1">
    <source>
        <dbReference type="ARBA" id="ARBA00004496"/>
    </source>
</evidence>
<dbReference type="InterPro" id="IPR045172">
    <property type="entry name" value="TBCB_Ubl"/>
</dbReference>
<dbReference type="GO" id="GO:0043014">
    <property type="term" value="F:alpha-tubulin binding"/>
    <property type="evidence" value="ECO:0007669"/>
    <property type="project" value="InterPro"/>
</dbReference>
<comment type="caution">
    <text evidence="6">The sequence shown here is derived from an EMBL/GenBank/DDBJ whole genome shotgun (WGS) entry which is preliminary data.</text>
</comment>
<dbReference type="PROSITE" id="PS00845">
    <property type="entry name" value="CAP_GLY_1"/>
    <property type="match status" value="1"/>
</dbReference>
<dbReference type="AlphaFoldDB" id="A0AAW2I1F1"/>
<evidence type="ECO:0000259" key="5">
    <source>
        <dbReference type="PROSITE" id="PS50245"/>
    </source>
</evidence>
<dbReference type="GO" id="GO:0035371">
    <property type="term" value="C:microtubule plus-end"/>
    <property type="evidence" value="ECO:0007669"/>
    <property type="project" value="TreeGrafter"/>
</dbReference>
<gene>
    <name evidence="6" type="ORF">PYX00_003290</name>
</gene>
<comment type="similarity">
    <text evidence="4">Belongs to the TBCB family.</text>
</comment>
<dbReference type="GO" id="GO:0005938">
    <property type="term" value="C:cell cortex"/>
    <property type="evidence" value="ECO:0007669"/>
    <property type="project" value="TreeGrafter"/>
</dbReference>
<evidence type="ECO:0000256" key="4">
    <source>
        <dbReference type="ARBA" id="ARBA00025779"/>
    </source>
</evidence>